<evidence type="ECO:0000256" key="4">
    <source>
        <dbReference type="ARBA" id="ARBA00022723"/>
    </source>
</evidence>
<feature type="binding site" evidence="13">
    <location>
        <position position="13"/>
    </location>
    <ligand>
        <name>Mg(2+)</name>
        <dbReference type="ChEBI" id="CHEBI:18420"/>
        <label>2</label>
    </ligand>
</feature>
<feature type="active site" description="For RuvC-like nuclease domain" evidence="13">
    <location>
        <position position="13"/>
    </location>
</feature>
<evidence type="ECO:0000256" key="3">
    <source>
        <dbReference type="ARBA" id="ARBA00022722"/>
    </source>
</evidence>
<dbReference type="Gene3D" id="3.30.420.10">
    <property type="entry name" value="Ribonuclease H-like superfamily/Ribonuclease H"/>
    <property type="match status" value="1"/>
</dbReference>
<dbReference type="NCBIfam" id="TIGR01865">
    <property type="entry name" value="cas_Csn1"/>
    <property type="match status" value="1"/>
</dbReference>
<feature type="binding site" evidence="13">
    <location>
        <position position="983"/>
    </location>
    <ligand>
        <name>Mg(2+)</name>
        <dbReference type="ChEBI" id="CHEBI:18420"/>
        <label>2</label>
    </ligand>
</feature>
<dbReference type="InterPro" id="IPR033114">
    <property type="entry name" value="HNH_CAS9"/>
</dbReference>
<dbReference type="EMBL" id="ALXG01000030">
    <property type="protein sequence ID" value="ETO40382.1"/>
    <property type="molecule type" value="Genomic_DNA"/>
</dbReference>
<dbReference type="GO" id="GO:0003677">
    <property type="term" value="F:DNA binding"/>
    <property type="evidence" value="ECO:0007669"/>
    <property type="project" value="UniProtKB-UniRule"/>
</dbReference>
<keyword evidence="8 13" id="KW-0694">RNA-binding</keyword>
<dbReference type="GO" id="GO:0046872">
    <property type="term" value="F:metal ion binding"/>
    <property type="evidence" value="ECO:0007669"/>
    <property type="project" value="UniProtKB-UniRule"/>
</dbReference>
<evidence type="ECO:0000256" key="12">
    <source>
        <dbReference type="ARBA" id="ARBA00046380"/>
    </source>
</evidence>
<keyword evidence="10 13" id="KW-0238">DNA-binding</keyword>
<dbReference type="GO" id="GO:0051607">
    <property type="term" value="P:defense response to virus"/>
    <property type="evidence" value="ECO:0007669"/>
    <property type="project" value="UniProtKB-UniRule"/>
</dbReference>
<reference evidence="15 16" key="1">
    <citation type="submission" date="2012-08" db="EMBL/GenBank/DDBJ databases">
        <title>Genome sequencing of Lactobacillus florum 8D.</title>
        <authorList>
            <person name="Kim E.B."/>
            <person name="Marco M.L."/>
        </authorList>
    </citation>
    <scope>NUCLEOTIDE SEQUENCE [LARGE SCALE GENOMIC DNA]</scope>
    <source>
        <strain evidence="15 16">8D</strain>
    </source>
</reference>
<feature type="binding site" evidence="13">
    <location>
        <position position="13"/>
    </location>
    <ligand>
        <name>Mg(2+)</name>
        <dbReference type="ChEBI" id="CHEBI:18420"/>
        <label>1</label>
    </ligand>
</feature>
<gene>
    <name evidence="13" type="primary">cas9</name>
    <name evidence="15" type="ORF">B808_733</name>
</gene>
<dbReference type="InterPro" id="IPR036397">
    <property type="entry name" value="RNaseH_sf"/>
</dbReference>
<accession>W9EE99</accession>
<dbReference type="PROSITE" id="PS51749">
    <property type="entry name" value="HNH_CAS9"/>
    <property type="match status" value="1"/>
</dbReference>
<evidence type="ECO:0000256" key="5">
    <source>
        <dbReference type="ARBA" id="ARBA00022759"/>
    </source>
</evidence>
<dbReference type="Pfam" id="PF16593">
    <property type="entry name" value="Cas9-BH"/>
    <property type="match status" value="1"/>
</dbReference>
<dbReference type="Pfam" id="PF13395">
    <property type="entry name" value="HNH_4"/>
    <property type="match status" value="1"/>
</dbReference>
<evidence type="ECO:0000256" key="9">
    <source>
        <dbReference type="ARBA" id="ARBA00023118"/>
    </source>
</evidence>
<feature type="binding site" evidence="13">
    <location>
        <position position="769"/>
    </location>
    <ligand>
        <name>Mg(2+)</name>
        <dbReference type="ChEBI" id="CHEBI:18420"/>
        <label>2</label>
    </ligand>
</feature>
<evidence type="ECO:0000256" key="8">
    <source>
        <dbReference type="ARBA" id="ARBA00022884"/>
    </source>
</evidence>
<evidence type="ECO:0000256" key="7">
    <source>
        <dbReference type="ARBA" id="ARBA00022842"/>
    </source>
</evidence>
<evidence type="ECO:0000256" key="1">
    <source>
        <dbReference type="ARBA" id="ARBA00001946"/>
    </source>
</evidence>
<comment type="subunit">
    <text evidence="12 13">Monomer. Binds crRNA and tracrRNA.</text>
</comment>
<dbReference type="PATRIC" id="fig|1221538.3.peg.740"/>
<keyword evidence="11" id="KW-0464">Manganese</keyword>
<feature type="domain" description="HNH Cas9-type" evidence="14">
    <location>
        <begin position="777"/>
        <end position="930"/>
    </location>
</feature>
<dbReference type="InterPro" id="IPR003615">
    <property type="entry name" value="HNH_nuc"/>
</dbReference>
<evidence type="ECO:0000313" key="15">
    <source>
        <dbReference type="EMBL" id="ETO40382.1"/>
    </source>
</evidence>
<keyword evidence="9 13" id="KW-0051">Antiviral defense</keyword>
<dbReference type="GO" id="GO:0004519">
    <property type="term" value="F:endonuclease activity"/>
    <property type="evidence" value="ECO:0007669"/>
    <property type="project" value="UniProtKB-UniRule"/>
</dbReference>
<proteinExistence type="inferred from homology"/>
<keyword evidence="3 13" id="KW-0540">Nuclease</keyword>
<evidence type="ECO:0000256" key="13">
    <source>
        <dbReference type="HAMAP-Rule" id="MF_01480"/>
    </source>
</evidence>
<evidence type="ECO:0000256" key="10">
    <source>
        <dbReference type="ARBA" id="ARBA00023125"/>
    </source>
</evidence>
<keyword evidence="7 13" id="KW-0460">Magnesium</keyword>
<evidence type="ECO:0000256" key="11">
    <source>
        <dbReference type="ARBA" id="ARBA00023211"/>
    </source>
</evidence>
<dbReference type="OrthoDB" id="9757607at2"/>
<dbReference type="EC" id="3.1.-.-" evidence="13"/>
<evidence type="ECO:0000256" key="6">
    <source>
        <dbReference type="ARBA" id="ARBA00022801"/>
    </source>
</evidence>
<dbReference type="Proteomes" id="UP000019474">
    <property type="component" value="Unassembled WGS sequence"/>
</dbReference>
<comment type="similarity">
    <text evidence="2">Belongs to the CRISPR-associated protein Cas9 family. Subtype II-A subfamily.</text>
</comment>
<dbReference type="InterPro" id="IPR032240">
    <property type="entry name" value="Cas9_REC"/>
</dbReference>
<evidence type="ECO:0000313" key="16">
    <source>
        <dbReference type="Proteomes" id="UP000019474"/>
    </source>
</evidence>
<comment type="function">
    <text evidence="13">CRISPR (clustered regularly interspaced short palindromic repeat) is an adaptive immune system that provides protection against mobile genetic elements (viruses, transposable elements and conjugative plasmids). CRISPR clusters contain spacers, sequences complementary to antecedent mobile elements, and target invading nucleic acids. CRISPR clusters are transcribed and processed into CRISPR RNA (crRNA). In type II CRISPR systems correct processing of pre-crRNA requires a trans-encoded small RNA (tracrRNA), endogenous ribonuclease 3 (rnc) and this protein. The tracrRNA serves as a guide for ribonuclease 3-aided processing of pre-crRNA. Subsequently Cas9/crRNA/tracrRNA endonucleolytically cleaves linear or circular dsDNA target complementary to the spacer; Cas9 is inactive in the absence of the 2 guide RNAs (gRNA). Cas9 recognizes the protospacer adjacent motif (PAM) in the CRISPR repeat sequences to help distinguish self versus nonself, as targets within the bacterial CRISPR locus do not have PAMs. PAM recognition is also required for catalytic activity.</text>
</comment>
<dbReference type="Pfam" id="PF16595">
    <property type="entry name" value="Cas9_PI"/>
    <property type="match status" value="1"/>
</dbReference>
<dbReference type="HAMAP" id="MF_01480">
    <property type="entry name" value="Cas9"/>
    <property type="match status" value="1"/>
</dbReference>
<dbReference type="GO" id="GO:0043571">
    <property type="term" value="P:maintenance of CRISPR repeat elements"/>
    <property type="evidence" value="ECO:0007669"/>
    <property type="project" value="UniProtKB-UniRule"/>
</dbReference>
<comment type="caution">
    <text evidence="15">The sequence shown here is derived from an EMBL/GenBank/DDBJ whole genome shotgun (WGS) entry which is preliminary data.</text>
</comment>
<keyword evidence="16" id="KW-1185">Reference proteome</keyword>
<dbReference type="Pfam" id="PF22702">
    <property type="entry name" value="Cas9_RuvC"/>
    <property type="match status" value="1"/>
</dbReference>
<dbReference type="InterPro" id="IPR032239">
    <property type="entry name" value="Cas9-BH"/>
</dbReference>
<dbReference type="InterPro" id="IPR028629">
    <property type="entry name" value="Cas9"/>
</dbReference>
<keyword evidence="5 13" id="KW-0255">Endonuclease</keyword>
<dbReference type="InterPro" id="IPR032237">
    <property type="entry name" value="Cas9_PI"/>
</dbReference>
<evidence type="ECO:0000256" key="2">
    <source>
        <dbReference type="ARBA" id="ARBA00005244"/>
    </source>
</evidence>
<feature type="active site" description="Proton acceptor for HNH nuclease domain" evidence="13">
    <location>
        <position position="848"/>
    </location>
</feature>
<organism evidence="15 16">
    <name type="scientific">Fructilactobacillus florum 8D</name>
    <dbReference type="NCBI Taxonomy" id="1221538"/>
    <lineage>
        <taxon>Bacteria</taxon>
        <taxon>Bacillati</taxon>
        <taxon>Bacillota</taxon>
        <taxon>Bacilli</taxon>
        <taxon>Lactobacillales</taxon>
        <taxon>Lactobacillaceae</taxon>
        <taxon>Fructilactobacillus</taxon>
    </lineage>
</organism>
<dbReference type="RefSeq" id="WP_035421986.1">
    <property type="nucleotide sequence ID" value="NZ_ALXG01000030.1"/>
</dbReference>
<dbReference type="InterPro" id="IPR055228">
    <property type="entry name" value="Cas9_RuvC"/>
</dbReference>
<comment type="cofactor">
    <cofactor evidence="1 13">
        <name>Mg(2+)</name>
        <dbReference type="ChEBI" id="CHEBI:18420"/>
    </cofactor>
</comment>
<protein>
    <recommendedName>
        <fullName evidence="13">CRISPR-associated endonuclease Cas9</fullName>
        <ecNumber evidence="13">3.1.-.-</ecNumber>
    </recommendedName>
</protein>
<keyword evidence="6 13" id="KW-0378">Hydrolase</keyword>
<comment type="domain">
    <text evidence="13">Has 2 endonuclease domains. The discontinuous RuvC-like domain cleaves the target DNA noncomplementary to crRNA while the HNH nuclease domain cleaves the target DNA complementary to crRNA.</text>
</comment>
<feature type="binding site" evidence="13">
    <location>
        <position position="765"/>
    </location>
    <ligand>
        <name>Mg(2+)</name>
        <dbReference type="ChEBI" id="CHEBI:18420"/>
        <label>1</label>
    </ligand>
</feature>
<dbReference type="GO" id="GO:0016787">
    <property type="term" value="F:hydrolase activity"/>
    <property type="evidence" value="ECO:0007669"/>
    <property type="project" value="UniProtKB-KW"/>
</dbReference>
<feature type="binding site" evidence="13">
    <location>
        <position position="769"/>
    </location>
    <ligand>
        <name>Mg(2+)</name>
        <dbReference type="ChEBI" id="CHEBI:18420"/>
        <label>1</label>
    </ligand>
</feature>
<keyword evidence="4 13" id="KW-0479">Metal-binding</keyword>
<comment type="similarity">
    <text evidence="13">Belongs to the CRISPR-associated Cas9 family.</text>
</comment>
<sequence length="1327" mass="153769">MTEQQQPYNIGLDIGTSSIGWAVTDQNDKLLHIRGHNGIGVRLFKEGESAAERRGFRTTRRRLSRRRWRLRFLDRIFDAELAKVDPNFLARLKQSNISPLDPNKQMFGNILFDDPQFDDQKFHQQYPTIYHLRSALAQPDAPQADVRLIYLALHHMIKFRGHFLNGAAVEKFHGGQLHLESEFQELNQIFSNQQRDHVQLQTSSLDEVATILKDNQRTPSDRQRELSARLFVPVDKTIDKENKKLATELLKAVLGLKAKFDVILGVEATDPQAFKLQFSSDDFDDKIAELASELTDEANEILTVLQRLYFSLNLADILTNRQTKQVADSISTAMINRYDDHKHHLKMLKELEAQVTQEQRDGLKKAYNEYIDGDKPTIDTFYTNVKKNLDDSELANQIKSLIDLQAFMPKQRSKENGSIPHQLHQRELDQLIEVQGKYYPWLLAAKDKLDALIAFRVPYYVGPMIDPNQSDDPQNTKFAWMVRKEAGEITPWNFEEKVDKTSSATNFIKRMTTTDTYLLGEPVLPKNSLLYQQFTVLNELNKLKVNGKALTVDQKKYLYDHVCKKQRRVTLKKLSDCLVARGDFPMGAIFTGTTDQKNMNNTLKTYQDFQEIFGDEIDNPDRQVDFEKMIEWSTIFEDREIFKLKLAELNWLTSEQLERVSKKRYQGWGRLSQKLLTHIVNENGERIIDQLWNTNQNFMEIMGQDSVKQAIQEHNGANVAQTGINETIDELYTSPQNKKAIRQILLVVDDIKKAVGYAPANIMMEFAREDRDDHRLIASRARQLEKTYQEISKNWFDNESVTQELKDQIKNKTKFTDRLYLYFIQGGIDLYTGHPLNIDQLSSYDIDHILPQSFLLDNSLNNRVLTSQAENRVHKEDRLPGETVANKMRPTWKMMREQGLMTQRKYNNLTLKPDQISKFNNRGQFINRQLVETRQVIKLAADIMSQKYQADQTKVVTVKANLTHHMREKFNFYKSRNVNDYHHAFDAYLTLFVGNWLLKEYPKLQPYFVYGDFAKTGTNNLKSFNFLYRFERDHKLNDKGAIDTDKDQQLGYMKRIYRFKKMLVTKQLETNEGALYGQTLYPAPKNDKKTRNLINSKKNRPSDIYGGYSNENGSFLTLVKLKKGSKYDYRLVAVPVSKISEIKESELATIEKAIAPQFLKSSGKYRDFQVVLSKILINQKVIDDGMIFTIGSKSYKHNAKQVVLSDNSIQIVSTLSRISDKEKLITVFDEIVDITSKYLPWYKVNDVEKTKMLFRQMQDIDEMKKIIDNSLIGLHCNASITDLGKVGLSKYWGRFVLTAGISLTVDAQLIYQSPTGLFEHRVKVSDL</sequence>
<name>W9EE99_9LACO</name>
<dbReference type="GO" id="GO:0003723">
    <property type="term" value="F:RNA binding"/>
    <property type="evidence" value="ECO:0007669"/>
    <property type="project" value="UniProtKB-UniRule"/>
</dbReference>
<dbReference type="Pfam" id="PF16592">
    <property type="entry name" value="Cas9_REC"/>
    <property type="match status" value="1"/>
</dbReference>
<evidence type="ECO:0000259" key="14">
    <source>
        <dbReference type="PROSITE" id="PS51749"/>
    </source>
</evidence>